<dbReference type="Proteomes" id="UP000515158">
    <property type="component" value="Unplaced"/>
</dbReference>
<name>A0A6P9A8B7_THRPL</name>
<dbReference type="RefSeq" id="XP_034254273.1">
    <property type="nucleotide sequence ID" value="XM_034398382.1"/>
</dbReference>
<keyword evidence="1" id="KW-1133">Transmembrane helix</keyword>
<feature type="non-terminal residue" evidence="3">
    <location>
        <position position="1"/>
    </location>
</feature>
<keyword evidence="1" id="KW-0812">Transmembrane</keyword>
<keyword evidence="2" id="KW-1185">Reference proteome</keyword>
<organism evidence="3">
    <name type="scientific">Thrips palmi</name>
    <name type="common">Melon thrips</name>
    <dbReference type="NCBI Taxonomy" id="161013"/>
    <lineage>
        <taxon>Eukaryota</taxon>
        <taxon>Metazoa</taxon>
        <taxon>Ecdysozoa</taxon>
        <taxon>Arthropoda</taxon>
        <taxon>Hexapoda</taxon>
        <taxon>Insecta</taxon>
        <taxon>Pterygota</taxon>
        <taxon>Neoptera</taxon>
        <taxon>Paraneoptera</taxon>
        <taxon>Thysanoptera</taxon>
        <taxon>Terebrantia</taxon>
        <taxon>Thripoidea</taxon>
        <taxon>Thripidae</taxon>
        <taxon>Thrips</taxon>
    </lineage>
</organism>
<dbReference type="KEGG" id="tpal:117653041"/>
<proteinExistence type="predicted"/>
<evidence type="ECO:0000256" key="1">
    <source>
        <dbReference type="SAM" id="Phobius"/>
    </source>
</evidence>
<feature type="transmembrane region" description="Helical" evidence="1">
    <location>
        <begin position="39"/>
        <end position="61"/>
    </location>
</feature>
<gene>
    <name evidence="3" type="primary">LOC117653041</name>
</gene>
<sequence>PAAAAGRCRLPQVSAGALSLYLANLSPEDVIAQRRRAKWLHLLAVGCVMLSMTSDVVKMGFGLDPALPYNASMRYYEPPTS</sequence>
<dbReference type="GeneID" id="117653041"/>
<reference evidence="3" key="1">
    <citation type="submission" date="2025-08" db="UniProtKB">
        <authorList>
            <consortium name="RefSeq"/>
        </authorList>
    </citation>
    <scope>IDENTIFICATION</scope>
    <source>
        <tissue evidence="3">Total insect</tissue>
    </source>
</reference>
<keyword evidence="1" id="KW-0472">Membrane</keyword>
<evidence type="ECO:0000313" key="3">
    <source>
        <dbReference type="RefSeq" id="XP_034254273.1"/>
    </source>
</evidence>
<dbReference type="OrthoDB" id="6114058at2759"/>
<dbReference type="AlphaFoldDB" id="A0A6P9A8B7"/>
<dbReference type="InParanoid" id="A0A6P9A8B7"/>
<protein>
    <submittedName>
        <fullName evidence="3">Uncharacterized protein LOC117653041</fullName>
    </submittedName>
</protein>
<evidence type="ECO:0000313" key="2">
    <source>
        <dbReference type="Proteomes" id="UP000515158"/>
    </source>
</evidence>
<accession>A0A6P9A8B7</accession>